<dbReference type="GO" id="GO:0004671">
    <property type="term" value="F:protein C-terminal S-isoprenylcysteine carboxyl O-methyltransferase activity"/>
    <property type="evidence" value="ECO:0007669"/>
    <property type="project" value="InterPro"/>
</dbReference>
<reference evidence="6 7" key="1">
    <citation type="submission" date="2020-08" db="EMBL/GenBank/DDBJ databases">
        <title>Bridging the membrane lipid divide: bacteria of the FCB group superphylum have the potential to synthesize archaeal ether lipids.</title>
        <authorList>
            <person name="Villanueva L."/>
            <person name="Von Meijenfeldt F.A.B."/>
            <person name="Westbye A.B."/>
            <person name="Yadav S."/>
            <person name="Hopmans E.C."/>
            <person name="Dutilh B.E."/>
            <person name="Sinninghe Damste J.S."/>
        </authorList>
    </citation>
    <scope>NUCLEOTIDE SEQUENCE [LARGE SCALE GENOMIC DNA]</scope>
    <source>
        <strain evidence="6">NIOZ-UU36</strain>
    </source>
</reference>
<evidence type="ECO:0000256" key="1">
    <source>
        <dbReference type="ARBA" id="ARBA00004141"/>
    </source>
</evidence>
<dbReference type="InterPro" id="IPR054851">
    <property type="entry name" value="Isoprenylcys_mtase"/>
</dbReference>
<sequence length="192" mass="22792">MSIFDVIWIIGLLIYQIAIYIPRVREYKAKKRVALVARPGDIILELSTWVFWQLIPFFYIFGEWLSFADYTLPYWAGWIGVLLFTASLWLYKRAYADLGSNWSARMEILTKQVLVTKGVYAHLRHPVYAAMFIWAIAQPLLIHNWIAGFGLLILFIPLYLTRMPREEKMMLEHFGEEYRAYMKKTNRLIPYL</sequence>
<accession>A0A8J6NHV4</accession>
<gene>
    <name evidence="6" type="ORF">H8E29_03585</name>
</gene>
<dbReference type="Proteomes" id="UP000614469">
    <property type="component" value="Unassembled WGS sequence"/>
</dbReference>
<organism evidence="6 7">
    <name type="scientific">Candidatus Desulfolinea nitratireducens</name>
    <dbReference type="NCBI Taxonomy" id="2841698"/>
    <lineage>
        <taxon>Bacteria</taxon>
        <taxon>Bacillati</taxon>
        <taxon>Chloroflexota</taxon>
        <taxon>Anaerolineae</taxon>
        <taxon>Anaerolineales</taxon>
        <taxon>Anaerolineales incertae sedis</taxon>
        <taxon>Candidatus Desulfolinea</taxon>
    </lineage>
</organism>
<feature type="transmembrane region" description="Helical" evidence="5">
    <location>
        <begin position="142"/>
        <end position="160"/>
    </location>
</feature>
<evidence type="ECO:0000256" key="5">
    <source>
        <dbReference type="SAM" id="Phobius"/>
    </source>
</evidence>
<evidence type="ECO:0000313" key="6">
    <source>
        <dbReference type="EMBL" id="MBC8334324.1"/>
    </source>
</evidence>
<feature type="transmembrane region" description="Helical" evidence="5">
    <location>
        <begin position="112"/>
        <end position="136"/>
    </location>
</feature>
<feature type="transmembrane region" description="Helical" evidence="5">
    <location>
        <begin position="74"/>
        <end position="91"/>
    </location>
</feature>
<keyword evidence="2 5" id="KW-0812">Transmembrane</keyword>
<evidence type="ECO:0000256" key="2">
    <source>
        <dbReference type="ARBA" id="ARBA00022692"/>
    </source>
</evidence>
<evidence type="ECO:0000256" key="3">
    <source>
        <dbReference type="ARBA" id="ARBA00022989"/>
    </source>
</evidence>
<feature type="transmembrane region" description="Helical" evidence="5">
    <location>
        <begin position="6"/>
        <end position="22"/>
    </location>
</feature>
<protein>
    <submittedName>
        <fullName evidence="6">Isoprenylcysteine carboxylmethyltransferase family protein</fullName>
    </submittedName>
</protein>
<comment type="subcellular location">
    <subcellularLocation>
        <location evidence="1">Membrane</location>
        <topology evidence="1">Multi-pass membrane protein</topology>
    </subcellularLocation>
</comment>
<dbReference type="Gene3D" id="1.20.120.1630">
    <property type="match status" value="1"/>
</dbReference>
<keyword evidence="3 5" id="KW-1133">Transmembrane helix</keyword>
<comment type="caution">
    <text evidence="6">The sequence shown here is derived from an EMBL/GenBank/DDBJ whole genome shotgun (WGS) entry which is preliminary data.</text>
</comment>
<feature type="transmembrane region" description="Helical" evidence="5">
    <location>
        <begin position="42"/>
        <end position="62"/>
    </location>
</feature>
<dbReference type="Pfam" id="PF04140">
    <property type="entry name" value="ICMT"/>
    <property type="match status" value="1"/>
</dbReference>
<dbReference type="PANTHER" id="PTHR12714">
    <property type="entry name" value="PROTEIN-S ISOPRENYLCYSTEINE O-METHYLTRANSFERASE"/>
    <property type="match status" value="1"/>
</dbReference>
<dbReference type="AlphaFoldDB" id="A0A8J6NHV4"/>
<dbReference type="EMBL" id="JACNJN010000060">
    <property type="protein sequence ID" value="MBC8334324.1"/>
    <property type="molecule type" value="Genomic_DNA"/>
</dbReference>
<proteinExistence type="predicted"/>
<dbReference type="PANTHER" id="PTHR12714:SF9">
    <property type="entry name" value="PROTEIN-S-ISOPRENYLCYSTEINE O-METHYLTRANSFERASE"/>
    <property type="match status" value="1"/>
</dbReference>
<name>A0A8J6NHV4_9CHLR</name>
<dbReference type="GO" id="GO:0016020">
    <property type="term" value="C:membrane"/>
    <property type="evidence" value="ECO:0007669"/>
    <property type="project" value="UniProtKB-SubCell"/>
</dbReference>
<evidence type="ECO:0000313" key="7">
    <source>
        <dbReference type="Proteomes" id="UP000614469"/>
    </source>
</evidence>
<keyword evidence="4 5" id="KW-0472">Membrane</keyword>
<dbReference type="InterPro" id="IPR007269">
    <property type="entry name" value="ICMT_MeTrfase"/>
</dbReference>
<evidence type="ECO:0000256" key="4">
    <source>
        <dbReference type="ARBA" id="ARBA00023136"/>
    </source>
</evidence>
<dbReference type="NCBIfam" id="NF040696">
    <property type="entry name" value="isopcys_mtase"/>
    <property type="match status" value="1"/>
</dbReference>